<accession>A0A1G7TRB9</accession>
<protein>
    <recommendedName>
        <fullName evidence="3">Sialate O-acetylesterase domain-containing protein</fullName>
    </recommendedName>
</protein>
<name>A0A1G7TRB9_9SPHI</name>
<keyword evidence="5" id="KW-1185">Reference proteome</keyword>
<dbReference type="SUPFAM" id="SSF52266">
    <property type="entry name" value="SGNH hydrolase"/>
    <property type="match status" value="1"/>
</dbReference>
<dbReference type="AlphaFoldDB" id="A0A1G7TRB9"/>
<feature type="domain" description="Sialate O-acetylesterase" evidence="3">
    <location>
        <begin position="28"/>
        <end position="273"/>
    </location>
</feature>
<keyword evidence="1" id="KW-0378">Hydrolase</keyword>
<reference evidence="5" key="1">
    <citation type="submission" date="2016-10" db="EMBL/GenBank/DDBJ databases">
        <authorList>
            <person name="Varghese N."/>
            <person name="Submissions S."/>
        </authorList>
    </citation>
    <scope>NUCLEOTIDE SEQUENCE [LARGE SCALE GENOMIC DNA]</scope>
    <source>
        <strain evidence="5">Gh-67</strain>
    </source>
</reference>
<gene>
    <name evidence="4" type="ORF">SAMN05192573_103244</name>
</gene>
<evidence type="ECO:0000256" key="2">
    <source>
        <dbReference type="SAM" id="SignalP"/>
    </source>
</evidence>
<dbReference type="InterPro" id="IPR005181">
    <property type="entry name" value="SASA"/>
</dbReference>
<evidence type="ECO:0000313" key="4">
    <source>
        <dbReference type="EMBL" id="SDG37883.1"/>
    </source>
</evidence>
<dbReference type="STRING" id="551996.SAMN05192573_103244"/>
<feature type="signal peptide" evidence="2">
    <location>
        <begin position="1"/>
        <end position="23"/>
    </location>
</feature>
<dbReference type="GO" id="GO:0016788">
    <property type="term" value="F:hydrolase activity, acting on ester bonds"/>
    <property type="evidence" value="ECO:0007669"/>
    <property type="project" value="UniProtKB-ARBA"/>
</dbReference>
<dbReference type="Gene3D" id="3.40.50.1110">
    <property type="entry name" value="SGNH hydrolase"/>
    <property type="match status" value="1"/>
</dbReference>
<dbReference type="RefSeq" id="WP_091164063.1">
    <property type="nucleotide sequence ID" value="NZ_FNCG01000003.1"/>
</dbReference>
<feature type="chain" id="PRO_5011706957" description="Sialate O-acetylesterase domain-containing protein" evidence="2">
    <location>
        <begin position="24"/>
        <end position="297"/>
    </location>
</feature>
<dbReference type="PANTHER" id="PTHR31988:SF19">
    <property type="entry name" value="9-O-ACETYL-N-ACETYLNEURAMINIC ACID DEACETYLASE-RELATED"/>
    <property type="match status" value="1"/>
</dbReference>
<keyword evidence="2" id="KW-0732">Signal</keyword>
<sequence length="297" mass="32396">MNLRIFSLALLATVVLFVGDASAQNKKFYIFLCFGQSNMEGNARIQPQDTVVDPRLQILETVDCPNLKRAKGNWYTAVPPLARCNTGLTPADYFGRTLIAALPPDVTVGIVNVSVAGCKIELFQKDSYKDYAATAPSWMVNMINEYGGNPYVHLVEMAKLAQKSGVIKGILLHQGESNANDTLWTLKVKGIYDMLLKDLHLKAKKVPLLAGQLVDEDQGGKCAAMNHIIDKLPEVIPNAYVINSIGCPAASDKLHFTADGYRILGTRYGLQMLNLLGYKAPATTNPLPIQTTGNTGR</sequence>
<dbReference type="Proteomes" id="UP000199705">
    <property type="component" value="Unassembled WGS sequence"/>
</dbReference>
<dbReference type="Pfam" id="PF03629">
    <property type="entry name" value="SASA"/>
    <property type="match status" value="1"/>
</dbReference>
<evidence type="ECO:0000313" key="5">
    <source>
        <dbReference type="Proteomes" id="UP000199705"/>
    </source>
</evidence>
<evidence type="ECO:0000256" key="1">
    <source>
        <dbReference type="ARBA" id="ARBA00022801"/>
    </source>
</evidence>
<dbReference type="InterPro" id="IPR052940">
    <property type="entry name" value="Carb_Esterase_6"/>
</dbReference>
<proteinExistence type="predicted"/>
<dbReference type="EMBL" id="FNCG01000003">
    <property type="protein sequence ID" value="SDG37883.1"/>
    <property type="molecule type" value="Genomic_DNA"/>
</dbReference>
<dbReference type="PANTHER" id="PTHR31988">
    <property type="entry name" value="ESTERASE, PUTATIVE (DUF303)-RELATED"/>
    <property type="match status" value="1"/>
</dbReference>
<evidence type="ECO:0000259" key="3">
    <source>
        <dbReference type="Pfam" id="PF03629"/>
    </source>
</evidence>
<organism evidence="4 5">
    <name type="scientific">Mucilaginibacter gossypii</name>
    <dbReference type="NCBI Taxonomy" id="551996"/>
    <lineage>
        <taxon>Bacteria</taxon>
        <taxon>Pseudomonadati</taxon>
        <taxon>Bacteroidota</taxon>
        <taxon>Sphingobacteriia</taxon>
        <taxon>Sphingobacteriales</taxon>
        <taxon>Sphingobacteriaceae</taxon>
        <taxon>Mucilaginibacter</taxon>
    </lineage>
</organism>
<dbReference type="InterPro" id="IPR036514">
    <property type="entry name" value="SGNH_hydro_sf"/>
</dbReference>